<protein>
    <submittedName>
        <fullName evidence="1">Uncharacterized protein</fullName>
    </submittedName>
</protein>
<dbReference type="Proteomes" id="UP001159363">
    <property type="component" value="Chromosome 3"/>
</dbReference>
<proteinExistence type="predicted"/>
<accession>A0ABQ9HX89</accession>
<name>A0ABQ9HX89_9NEOP</name>
<comment type="caution">
    <text evidence="1">The sequence shown here is derived from an EMBL/GenBank/DDBJ whole genome shotgun (WGS) entry which is preliminary data.</text>
</comment>
<organism evidence="1 2">
    <name type="scientific">Dryococelus australis</name>
    <dbReference type="NCBI Taxonomy" id="614101"/>
    <lineage>
        <taxon>Eukaryota</taxon>
        <taxon>Metazoa</taxon>
        <taxon>Ecdysozoa</taxon>
        <taxon>Arthropoda</taxon>
        <taxon>Hexapoda</taxon>
        <taxon>Insecta</taxon>
        <taxon>Pterygota</taxon>
        <taxon>Neoptera</taxon>
        <taxon>Polyneoptera</taxon>
        <taxon>Phasmatodea</taxon>
        <taxon>Verophasmatodea</taxon>
        <taxon>Anareolatae</taxon>
        <taxon>Phasmatidae</taxon>
        <taxon>Eurycanthinae</taxon>
        <taxon>Dryococelus</taxon>
    </lineage>
</organism>
<reference evidence="1 2" key="1">
    <citation type="submission" date="2023-02" db="EMBL/GenBank/DDBJ databases">
        <title>LHISI_Scaffold_Assembly.</title>
        <authorList>
            <person name="Stuart O.P."/>
            <person name="Cleave R."/>
            <person name="Magrath M.J.L."/>
            <person name="Mikheyev A.S."/>
        </authorList>
    </citation>
    <scope>NUCLEOTIDE SEQUENCE [LARGE SCALE GENOMIC DNA]</scope>
    <source>
        <strain evidence="1">Daus_M_001</strain>
        <tissue evidence="1">Leg muscle</tissue>
    </source>
</reference>
<evidence type="ECO:0000313" key="1">
    <source>
        <dbReference type="EMBL" id="KAJ8888685.1"/>
    </source>
</evidence>
<sequence length="345" mass="38605">MWAWPHNSFRGRTYTCIARDNRLPATRAPATSLLYFLCFSLLVNSPNRRHGDRVSVRCLCSNCLFKLSATVGHTGGAALKHVATHMCKGFRRNELIPRVKWCGKHRRFGVPPQPEVRWCGVRYVAPARLLPCGTERYYQARRSAHNATYTRLHTRPCTLSLPLAEPPAPQTSGAPTDCATGGRRFTTMKTLIYCFLSHVLEDMLSIEEIIALLPGNLLVKHSRRCVSYTIDDMEKSHQQGPISGFCELSGRSPSDTTVENIREAVERSHKAYHIQEGTTVAERLARSPPNKAQRVQSPAGSPNFCKWESCRTMPLVSRSSRGSPVSLAPSFRHRSIFTSITLISS</sequence>
<evidence type="ECO:0000313" key="2">
    <source>
        <dbReference type="Proteomes" id="UP001159363"/>
    </source>
</evidence>
<keyword evidence="2" id="KW-1185">Reference proteome</keyword>
<gene>
    <name evidence="1" type="ORF">PR048_008177</name>
</gene>
<dbReference type="EMBL" id="JARBHB010000003">
    <property type="protein sequence ID" value="KAJ8888685.1"/>
    <property type="molecule type" value="Genomic_DNA"/>
</dbReference>